<accession>A0ABV0ZMS0</accession>
<reference evidence="1 2" key="1">
    <citation type="submission" date="2021-06" db="EMBL/GenBank/DDBJ databases">
        <authorList>
            <person name="Palmer J.M."/>
        </authorList>
    </citation>
    <scope>NUCLEOTIDE SEQUENCE [LARGE SCALE GENOMIC DNA]</scope>
    <source>
        <strain evidence="1 2">AS_MEX2019</strain>
        <tissue evidence="1">Muscle</tissue>
    </source>
</reference>
<sequence length="75" mass="8417">MGPAEWSKAQSQKNEEVHFPAPVNLNHHDSGTLISKGNVHFTSSEKREGCRWPHARDRTATCQPVCKSVREFVCA</sequence>
<comment type="caution">
    <text evidence="1">The sequence shown here is derived from an EMBL/GenBank/DDBJ whole genome shotgun (WGS) entry which is preliminary data.</text>
</comment>
<dbReference type="Proteomes" id="UP001469553">
    <property type="component" value="Unassembled WGS sequence"/>
</dbReference>
<keyword evidence="2" id="KW-1185">Reference proteome</keyword>
<name>A0ABV0ZMS0_9TELE</name>
<dbReference type="EMBL" id="JAHRIP010066659">
    <property type="protein sequence ID" value="MEQ2306905.1"/>
    <property type="molecule type" value="Genomic_DNA"/>
</dbReference>
<evidence type="ECO:0000313" key="1">
    <source>
        <dbReference type="EMBL" id="MEQ2306905.1"/>
    </source>
</evidence>
<proteinExistence type="predicted"/>
<organism evidence="1 2">
    <name type="scientific">Ameca splendens</name>
    <dbReference type="NCBI Taxonomy" id="208324"/>
    <lineage>
        <taxon>Eukaryota</taxon>
        <taxon>Metazoa</taxon>
        <taxon>Chordata</taxon>
        <taxon>Craniata</taxon>
        <taxon>Vertebrata</taxon>
        <taxon>Euteleostomi</taxon>
        <taxon>Actinopterygii</taxon>
        <taxon>Neopterygii</taxon>
        <taxon>Teleostei</taxon>
        <taxon>Neoteleostei</taxon>
        <taxon>Acanthomorphata</taxon>
        <taxon>Ovalentaria</taxon>
        <taxon>Atherinomorphae</taxon>
        <taxon>Cyprinodontiformes</taxon>
        <taxon>Goodeidae</taxon>
        <taxon>Ameca</taxon>
    </lineage>
</organism>
<gene>
    <name evidence="1" type="ORF">AMECASPLE_012909</name>
</gene>
<protein>
    <submittedName>
        <fullName evidence="1">Uncharacterized protein</fullName>
    </submittedName>
</protein>
<evidence type="ECO:0000313" key="2">
    <source>
        <dbReference type="Proteomes" id="UP001469553"/>
    </source>
</evidence>